<feature type="compositionally biased region" description="Polar residues" evidence="1">
    <location>
        <begin position="372"/>
        <end position="381"/>
    </location>
</feature>
<protein>
    <submittedName>
        <fullName evidence="2">Uncharacterized protein</fullName>
    </submittedName>
</protein>
<accession>A0A5C3KS58</accession>
<dbReference type="Proteomes" id="UP000307440">
    <property type="component" value="Unassembled WGS sequence"/>
</dbReference>
<feature type="compositionally biased region" description="Polar residues" evidence="1">
    <location>
        <begin position="397"/>
        <end position="416"/>
    </location>
</feature>
<evidence type="ECO:0000256" key="1">
    <source>
        <dbReference type="SAM" id="MobiDB-lite"/>
    </source>
</evidence>
<dbReference type="OrthoDB" id="2797886at2759"/>
<feature type="compositionally biased region" description="Low complexity" evidence="1">
    <location>
        <begin position="179"/>
        <end position="201"/>
    </location>
</feature>
<feature type="region of interest" description="Disordered" evidence="1">
    <location>
        <begin position="320"/>
        <end position="416"/>
    </location>
</feature>
<feature type="compositionally biased region" description="Polar residues" evidence="1">
    <location>
        <begin position="320"/>
        <end position="340"/>
    </location>
</feature>
<sequence>MNPFGDASYLDQPPPPAYSEQEFDQKVSRAVELSTDIRDPIFEDVWEEYDPAAFEAAAATYETQNKQQSAGSNAQQSAGSSSGSSGSSSTQRQTQPLRIHKKTKSDPDYDVKSKKDEPKWLAAANEQTGGSSSSHSASSKSYNAYDGDDIAPPPFADEAPAQHQVYQRQTEYSSGMLTPAAAAHSSANVSRSSSPSVAHLSNPPQAQVQPQTYSSTQFSLQQPSYRQSMPISPSTPTNFRHGHRPYSELSPSTTQFTGYPKYGHQSKPVTSAAPVLQFNPSVAYGKSPVRHRTPAIQQESAPQPVFSAAAFYNSAVSAHLQSTPTRPTHSSSFQTPNHGYNGQPRYGLSSTPTGGFHNPPPSQHLPSPLPNTWQASNRATPSFSSSYENSSNWSAPAHQTSFRPSMNNWQNQNGYR</sequence>
<feature type="compositionally biased region" description="Basic and acidic residues" evidence="1">
    <location>
        <begin position="104"/>
        <end position="119"/>
    </location>
</feature>
<feature type="compositionally biased region" description="Low complexity" evidence="1">
    <location>
        <begin position="67"/>
        <end position="89"/>
    </location>
</feature>
<feature type="compositionally biased region" description="Low complexity" evidence="1">
    <location>
        <begin position="382"/>
        <end position="394"/>
    </location>
</feature>
<evidence type="ECO:0000313" key="2">
    <source>
        <dbReference type="EMBL" id="TFK23284.1"/>
    </source>
</evidence>
<feature type="region of interest" description="Disordered" evidence="1">
    <location>
        <begin position="1"/>
        <end position="25"/>
    </location>
</feature>
<keyword evidence="3" id="KW-1185">Reference proteome</keyword>
<reference evidence="2 3" key="1">
    <citation type="journal article" date="2019" name="Nat. Ecol. Evol.">
        <title>Megaphylogeny resolves global patterns of mushroom evolution.</title>
        <authorList>
            <person name="Varga T."/>
            <person name="Krizsan K."/>
            <person name="Foldi C."/>
            <person name="Dima B."/>
            <person name="Sanchez-Garcia M."/>
            <person name="Sanchez-Ramirez S."/>
            <person name="Szollosi G.J."/>
            <person name="Szarkandi J.G."/>
            <person name="Papp V."/>
            <person name="Albert L."/>
            <person name="Andreopoulos W."/>
            <person name="Angelini C."/>
            <person name="Antonin V."/>
            <person name="Barry K.W."/>
            <person name="Bougher N.L."/>
            <person name="Buchanan P."/>
            <person name="Buyck B."/>
            <person name="Bense V."/>
            <person name="Catcheside P."/>
            <person name="Chovatia M."/>
            <person name="Cooper J."/>
            <person name="Damon W."/>
            <person name="Desjardin D."/>
            <person name="Finy P."/>
            <person name="Geml J."/>
            <person name="Haridas S."/>
            <person name="Hughes K."/>
            <person name="Justo A."/>
            <person name="Karasinski D."/>
            <person name="Kautmanova I."/>
            <person name="Kiss B."/>
            <person name="Kocsube S."/>
            <person name="Kotiranta H."/>
            <person name="LaButti K.M."/>
            <person name="Lechner B.E."/>
            <person name="Liimatainen K."/>
            <person name="Lipzen A."/>
            <person name="Lukacs Z."/>
            <person name="Mihaltcheva S."/>
            <person name="Morgado L.N."/>
            <person name="Niskanen T."/>
            <person name="Noordeloos M.E."/>
            <person name="Ohm R.A."/>
            <person name="Ortiz-Santana B."/>
            <person name="Ovrebo C."/>
            <person name="Racz N."/>
            <person name="Riley R."/>
            <person name="Savchenko A."/>
            <person name="Shiryaev A."/>
            <person name="Soop K."/>
            <person name="Spirin V."/>
            <person name="Szebenyi C."/>
            <person name="Tomsovsky M."/>
            <person name="Tulloss R.E."/>
            <person name="Uehling J."/>
            <person name="Grigoriev I.V."/>
            <person name="Vagvolgyi C."/>
            <person name="Papp T."/>
            <person name="Martin F.M."/>
            <person name="Miettinen O."/>
            <person name="Hibbett D.S."/>
            <person name="Nagy L.G."/>
        </authorList>
    </citation>
    <scope>NUCLEOTIDE SEQUENCE [LARGE SCALE GENOMIC DNA]</scope>
    <source>
        <strain evidence="2 3">CBS 121175</strain>
    </source>
</reference>
<feature type="region of interest" description="Disordered" evidence="1">
    <location>
        <begin position="60"/>
        <end position="253"/>
    </location>
</feature>
<organism evidence="2 3">
    <name type="scientific">Coprinopsis marcescibilis</name>
    <name type="common">Agaric fungus</name>
    <name type="synonym">Psathyrella marcescibilis</name>
    <dbReference type="NCBI Taxonomy" id="230819"/>
    <lineage>
        <taxon>Eukaryota</taxon>
        <taxon>Fungi</taxon>
        <taxon>Dikarya</taxon>
        <taxon>Basidiomycota</taxon>
        <taxon>Agaricomycotina</taxon>
        <taxon>Agaricomycetes</taxon>
        <taxon>Agaricomycetidae</taxon>
        <taxon>Agaricales</taxon>
        <taxon>Agaricineae</taxon>
        <taxon>Psathyrellaceae</taxon>
        <taxon>Coprinopsis</taxon>
    </lineage>
</organism>
<proteinExistence type="predicted"/>
<dbReference type="AlphaFoldDB" id="A0A5C3KS58"/>
<feature type="compositionally biased region" description="Polar residues" evidence="1">
    <location>
        <begin position="164"/>
        <end position="176"/>
    </location>
</feature>
<feature type="compositionally biased region" description="Low complexity" evidence="1">
    <location>
        <begin position="131"/>
        <end position="141"/>
    </location>
</feature>
<feature type="compositionally biased region" description="Pro residues" evidence="1">
    <location>
        <begin position="358"/>
        <end position="369"/>
    </location>
</feature>
<gene>
    <name evidence="2" type="ORF">FA15DRAFT_757394</name>
</gene>
<evidence type="ECO:0000313" key="3">
    <source>
        <dbReference type="Proteomes" id="UP000307440"/>
    </source>
</evidence>
<feature type="compositionally biased region" description="Polar residues" evidence="1">
    <location>
        <begin position="202"/>
        <end position="238"/>
    </location>
</feature>
<dbReference type="EMBL" id="ML210222">
    <property type="protein sequence ID" value="TFK23284.1"/>
    <property type="molecule type" value="Genomic_DNA"/>
</dbReference>
<name>A0A5C3KS58_COPMA</name>